<keyword evidence="2" id="KW-1133">Transmembrane helix</keyword>
<evidence type="ECO:0000256" key="1">
    <source>
        <dbReference type="ARBA" id="ARBA00023186"/>
    </source>
</evidence>
<name>A0ABT5QG62_9GAMM</name>
<dbReference type="RefSeq" id="WP_274139834.1">
    <property type="nucleotide sequence ID" value="NZ_JAJUBB010000001.1"/>
</dbReference>
<feature type="domain" description="J" evidence="3">
    <location>
        <begin position="2"/>
        <end position="57"/>
    </location>
</feature>
<feature type="transmembrane region" description="Helical" evidence="2">
    <location>
        <begin position="829"/>
        <end position="850"/>
    </location>
</feature>
<keyword evidence="2" id="KW-0812">Transmembrane</keyword>
<dbReference type="CDD" id="cd06257">
    <property type="entry name" value="DnaJ"/>
    <property type="match status" value="1"/>
</dbReference>
<accession>A0ABT5QG62</accession>
<gene>
    <name evidence="4" type="ORF">LRP49_02045</name>
</gene>
<dbReference type="InterPro" id="IPR036869">
    <property type="entry name" value="J_dom_sf"/>
</dbReference>
<keyword evidence="1" id="KW-0143">Chaperone</keyword>
<dbReference type="EMBL" id="JAJUBB010000001">
    <property type="protein sequence ID" value="MDD1779968.1"/>
    <property type="molecule type" value="Genomic_DNA"/>
</dbReference>
<sequence length="931" mass="107087">MTIWETLGIEETHDETAIKKAYRKQLRIHHPEDDPEGFQRVRRAYEEALASISSQSESDPDTQLSIAQSDEQQNIELAEIGQFDAILANAEQRMALDCWRVWAESVMLLAIDQQEEISLYALRTVMANRWLPPPIVNVLWESLGWQTYLKGSEEQQEVGEFIDDWRQQAFTVSLEELKSLEHAEQRAMLGFLRPLEIALSIGQPDAIDYLFSQQLVSRHCNHIETQLLLLRGGVACGLTSDSFLQQLVAPLCSLPAQTLSLKQWDIVASAVLLFGREDLVVLVIERLLKLKAYPEVADLLFQSTVGIDDPLPICAAFLRQQWMPLPTVYWRTERRFVQPNEKTAESRLFHWLHGQLMNQDNGNINHRLDLLGLPDFWHLVGGALWAGHSGSWAWLRQLSESIKSAQEHKSGRERTLLILAERWVKEALGKAKGCDTLLLKLSAYESDAMFSAEPLSYEEISSLSKSDWLECIRRHPLIPDSWFSQLEDAEIIVFEELRDESFFPHYADALCFYRAINKDVNISHSWAETPFDGMFDWTLWFYSHLAAGGEDKQEIIRYLSDLPETQREHQIGLLLPFAEQPDVYLPDAVQAFNRYPEQFVYRLIVDRQVTLLENKSDTESLVEMAKKGDLLATMALSRRLIEDNFDEAVVLWNLVAAASSHCPHLQAVVDWQQQNLLTVRDEQDLVKESYEYSKPEFLHAMLTTNKTWFSPTSQIEENDPVEESKSFHYPMVLLLTQLHLGLSEADQNLLPLKELSNRRLKQTPLQQDITDIAVFQLQDMYQRKLDQDIEAKGEKAATYSKKRLTFLSVALFFAWIFVFPMSVLRLPTFEMGSVIVASVLMTIMQGLLIWQISRPINEKSNKNKYIGYSLFTYFAALLFKSPFLALVNVFTHFYTVSHLSPLYVNGGWNRIVVATRSINMRKVLGFKDKEN</sequence>
<evidence type="ECO:0000256" key="2">
    <source>
        <dbReference type="SAM" id="Phobius"/>
    </source>
</evidence>
<comment type="caution">
    <text evidence="4">The sequence shown here is derived from an EMBL/GenBank/DDBJ whole genome shotgun (WGS) entry which is preliminary data.</text>
</comment>
<reference evidence="4" key="1">
    <citation type="submission" date="2021-12" db="EMBL/GenBank/DDBJ databases">
        <title>Enterovibrio ZSDZ35 sp. nov. and Enterovibrio ZSDZ42 sp. nov., isolated from coastal seawater in Qingdao.</title>
        <authorList>
            <person name="Zhang P."/>
        </authorList>
    </citation>
    <scope>NUCLEOTIDE SEQUENCE</scope>
    <source>
        <strain evidence="4">ZSDZ35</strain>
    </source>
</reference>
<feature type="transmembrane region" description="Helical" evidence="2">
    <location>
        <begin position="870"/>
        <end position="894"/>
    </location>
</feature>
<feature type="transmembrane region" description="Helical" evidence="2">
    <location>
        <begin position="804"/>
        <end position="823"/>
    </location>
</feature>
<evidence type="ECO:0000259" key="3">
    <source>
        <dbReference type="PROSITE" id="PS50076"/>
    </source>
</evidence>
<proteinExistence type="predicted"/>
<organism evidence="4 5">
    <name type="scientific">Enterovibrio qingdaonensis</name>
    <dbReference type="NCBI Taxonomy" id="2899818"/>
    <lineage>
        <taxon>Bacteria</taxon>
        <taxon>Pseudomonadati</taxon>
        <taxon>Pseudomonadota</taxon>
        <taxon>Gammaproteobacteria</taxon>
        <taxon>Vibrionales</taxon>
        <taxon>Vibrionaceae</taxon>
        <taxon>Enterovibrio</taxon>
    </lineage>
</organism>
<protein>
    <submittedName>
        <fullName evidence="4">J domain-containing protein</fullName>
    </submittedName>
</protein>
<dbReference type="SMART" id="SM00271">
    <property type="entry name" value="DnaJ"/>
    <property type="match status" value="1"/>
</dbReference>
<dbReference type="Gene3D" id="1.10.287.110">
    <property type="entry name" value="DnaJ domain"/>
    <property type="match status" value="1"/>
</dbReference>
<dbReference type="PROSITE" id="PS50076">
    <property type="entry name" value="DNAJ_2"/>
    <property type="match status" value="1"/>
</dbReference>
<dbReference type="SUPFAM" id="SSF46565">
    <property type="entry name" value="Chaperone J-domain"/>
    <property type="match status" value="1"/>
</dbReference>
<keyword evidence="2" id="KW-0472">Membrane</keyword>
<keyword evidence="5" id="KW-1185">Reference proteome</keyword>
<evidence type="ECO:0000313" key="4">
    <source>
        <dbReference type="EMBL" id="MDD1779968.1"/>
    </source>
</evidence>
<evidence type="ECO:0000313" key="5">
    <source>
        <dbReference type="Proteomes" id="UP001149821"/>
    </source>
</evidence>
<dbReference type="InterPro" id="IPR001623">
    <property type="entry name" value="DnaJ_domain"/>
</dbReference>
<dbReference type="Proteomes" id="UP001149821">
    <property type="component" value="Unassembled WGS sequence"/>
</dbReference>